<evidence type="ECO:0000259" key="6">
    <source>
        <dbReference type="Pfam" id="PF00389"/>
    </source>
</evidence>
<reference evidence="9" key="1">
    <citation type="submission" date="2016-09" db="EMBL/GenBank/DDBJ databases">
        <authorList>
            <person name="Varghese N."/>
            <person name="Submissions S."/>
        </authorList>
    </citation>
    <scope>NUCLEOTIDE SEQUENCE [LARGE SCALE GENOMIC DNA]</scope>
    <source>
        <strain evidence="9">JS23</strain>
    </source>
</reference>
<dbReference type="SUPFAM" id="SSF52283">
    <property type="entry name" value="Formate/glycerate dehydrogenase catalytic domain-like"/>
    <property type="match status" value="1"/>
</dbReference>
<keyword evidence="9" id="KW-1185">Reference proteome</keyword>
<evidence type="ECO:0000313" key="8">
    <source>
        <dbReference type="EMBL" id="SDV48959.1"/>
    </source>
</evidence>
<evidence type="ECO:0000256" key="1">
    <source>
        <dbReference type="ARBA" id="ARBA00005854"/>
    </source>
</evidence>
<dbReference type="EMBL" id="FNLO01000006">
    <property type="protein sequence ID" value="SDV48959.1"/>
    <property type="molecule type" value="Genomic_DNA"/>
</dbReference>
<dbReference type="InterPro" id="IPR006139">
    <property type="entry name" value="D-isomer_2_OHA_DH_cat_dom"/>
</dbReference>
<protein>
    <submittedName>
        <fullName evidence="8">D-3-phosphoglycerate dehydrogenase</fullName>
    </submittedName>
</protein>
<dbReference type="GO" id="GO:0051287">
    <property type="term" value="F:NAD binding"/>
    <property type="evidence" value="ECO:0007669"/>
    <property type="project" value="InterPro"/>
</dbReference>
<dbReference type="OrthoDB" id="9805416at2"/>
<keyword evidence="2 4" id="KW-0560">Oxidoreductase</keyword>
<dbReference type="STRING" id="1770053.SAMN05216551_106205"/>
<evidence type="ECO:0000256" key="3">
    <source>
        <dbReference type="ARBA" id="ARBA00023027"/>
    </source>
</evidence>
<dbReference type="InterPro" id="IPR036291">
    <property type="entry name" value="NAD(P)-bd_dom_sf"/>
</dbReference>
<feature type="domain" description="D-isomer specific 2-hydroxyacid dehydrogenase catalytic" evidence="6">
    <location>
        <begin position="68"/>
        <end position="360"/>
    </location>
</feature>
<dbReference type="RefSeq" id="WP_091908403.1">
    <property type="nucleotide sequence ID" value="NZ_FNLO01000006.1"/>
</dbReference>
<dbReference type="PANTHER" id="PTHR42789:SF1">
    <property type="entry name" value="D-ISOMER SPECIFIC 2-HYDROXYACID DEHYDROGENASE FAMILY PROTEIN (AFU_ORTHOLOGUE AFUA_6G10090)"/>
    <property type="match status" value="1"/>
</dbReference>
<comment type="similarity">
    <text evidence="1 4">Belongs to the D-isomer specific 2-hydroxyacid dehydrogenase family.</text>
</comment>
<dbReference type="Pfam" id="PF00389">
    <property type="entry name" value="2-Hacid_dh"/>
    <property type="match status" value="1"/>
</dbReference>
<feature type="region of interest" description="Disordered" evidence="5">
    <location>
        <begin position="152"/>
        <end position="176"/>
    </location>
</feature>
<dbReference type="Proteomes" id="UP000243719">
    <property type="component" value="Unassembled WGS sequence"/>
</dbReference>
<dbReference type="GO" id="GO:0016616">
    <property type="term" value="F:oxidoreductase activity, acting on the CH-OH group of donors, NAD or NADP as acceptor"/>
    <property type="evidence" value="ECO:0007669"/>
    <property type="project" value="InterPro"/>
</dbReference>
<evidence type="ECO:0000256" key="4">
    <source>
        <dbReference type="RuleBase" id="RU003719"/>
    </source>
</evidence>
<evidence type="ECO:0000256" key="2">
    <source>
        <dbReference type="ARBA" id="ARBA00023002"/>
    </source>
</evidence>
<evidence type="ECO:0000313" key="9">
    <source>
        <dbReference type="Proteomes" id="UP000243719"/>
    </source>
</evidence>
<name>A0A1H2PQ62_9BURK</name>
<feature type="domain" description="D-isomer specific 2-hydroxyacid dehydrogenase NAD-binding" evidence="7">
    <location>
        <begin position="181"/>
        <end position="327"/>
    </location>
</feature>
<dbReference type="SUPFAM" id="SSF51735">
    <property type="entry name" value="NAD(P)-binding Rossmann-fold domains"/>
    <property type="match status" value="1"/>
</dbReference>
<sequence length="377" mass="39223">MTQNPKVAGMKVALCDDPVLTGLFDALADALSARGVIVQRGGLPTRARAGSADAGRDSDASAEVGPETVDVAVVSSRARCPAEWMARASRLRAIVAPTIGTETIDIAAATAHGVLVANGATEANVVSMAEATVMLILMSLYHPERAEAVMRGERPRPGGLGGGSLPSQSQPQLHPHPHPYWARTLAGRSVGLIGFGRIGQAVAARLAPFGIRLLVAAHRRVRADHLPTGAEIVPVDSLLAESDVISLHARAEAGQAPLLDAAAFARIKPGAVLINTARGTLVDETALHAALLEGRLAHAALDTFVNEPLPADSPLRGLDNVLLTPHLVGHTQQMFASFLPTALDNILAALAGVAPPHCCNPAVLPDWRQRFGSDADT</sequence>
<gene>
    <name evidence="8" type="ORF">SAMN05216551_106205</name>
</gene>
<dbReference type="PANTHER" id="PTHR42789">
    <property type="entry name" value="D-ISOMER SPECIFIC 2-HYDROXYACID DEHYDROGENASE FAMILY PROTEIN (AFU_ORTHOLOGUE AFUA_6G10090)"/>
    <property type="match status" value="1"/>
</dbReference>
<dbReference type="InterPro" id="IPR006140">
    <property type="entry name" value="D-isomer_DH_NAD-bd"/>
</dbReference>
<organism evidence="8 9">
    <name type="scientific">Chitinasiproducens palmae</name>
    <dbReference type="NCBI Taxonomy" id="1770053"/>
    <lineage>
        <taxon>Bacteria</taxon>
        <taxon>Pseudomonadati</taxon>
        <taxon>Pseudomonadota</taxon>
        <taxon>Betaproteobacteria</taxon>
        <taxon>Burkholderiales</taxon>
        <taxon>Burkholderiaceae</taxon>
        <taxon>Chitinasiproducens</taxon>
    </lineage>
</organism>
<dbReference type="InterPro" id="IPR050857">
    <property type="entry name" value="D-2-hydroxyacid_DH"/>
</dbReference>
<dbReference type="Gene3D" id="3.40.50.720">
    <property type="entry name" value="NAD(P)-binding Rossmann-like Domain"/>
    <property type="match status" value="2"/>
</dbReference>
<evidence type="ECO:0000256" key="5">
    <source>
        <dbReference type="SAM" id="MobiDB-lite"/>
    </source>
</evidence>
<accession>A0A1H2PQ62</accession>
<evidence type="ECO:0000259" key="7">
    <source>
        <dbReference type="Pfam" id="PF02826"/>
    </source>
</evidence>
<proteinExistence type="inferred from homology"/>
<keyword evidence="3" id="KW-0520">NAD</keyword>
<dbReference type="Pfam" id="PF02826">
    <property type="entry name" value="2-Hacid_dh_C"/>
    <property type="match status" value="1"/>
</dbReference>
<dbReference type="AlphaFoldDB" id="A0A1H2PQ62"/>